<accession>A0ABS2L8J7</accession>
<comment type="caution">
    <text evidence="4">The sequence shown here is derived from an EMBL/GenBank/DDBJ whole genome shotgun (WGS) entry which is preliminary data.</text>
</comment>
<name>A0ABS2L8J7_9MICO</name>
<sequence length="136" mass="15102">MHVRDLTSADAHGVVALWHEAGLTRPWNPPEIDLQRALDTSTSTVLGAFDGEELCGTVMVGHDGHRGWIYYLAVSGSRRGIGLGRLLMSRAEDWLREQAVVKVQLMVRLSNTAVLGFYDHLGYEDAAVEVRSKWLT</sequence>
<dbReference type="PANTHER" id="PTHR43877">
    <property type="entry name" value="AMINOALKYLPHOSPHONATE N-ACETYLTRANSFERASE-RELATED-RELATED"/>
    <property type="match status" value="1"/>
</dbReference>
<keyword evidence="5" id="KW-1185">Reference proteome</keyword>
<reference evidence="4 5" key="1">
    <citation type="submission" date="2021-01" db="EMBL/GenBank/DDBJ databases">
        <title>Sequencing the genomes of 1000 actinobacteria strains.</title>
        <authorList>
            <person name="Klenk H.-P."/>
        </authorList>
    </citation>
    <scope>NUCLEOTIDE SEQUENCE [LARGE SCALE GENOMIC DNA]</scope>
    <source>
        <strain evidence="4 5">DSM 13057</strain>
    </source>
</reference>
<organism evidence="4 5">
    <name type="scientific">Subtercola frigoramans</name>
    <dbReference type="NCBI Taxonomy" id="120298"/>
    <lineage>
        <taxon>Bacteria</taxon>
        <taxon>Bacillati</taxon>
        <taxon>Actinomycetota</taxon>
        <taxon>Actinomycetes</taxon>
        <taxon>Micrococcales</taxon>
        <taxon>Microbacteriaceae</taxon>
        <taxon>Subtercola</taxon>
    </lineage>
</organism>
<dbReference type="Gene3D" id="3.40.630.30">
    <property type="match status" value="1"/>
</dbReference>
<protein>
    <submittedName>
        <fullName evidence="4">Ribosomal protein S18 acetylase RimI-like enzyme</fullName>
    </submittedName>
</protein>
<dbReference type="RefSeq" id="WP_205109772.1">
    <property type="nucleotide sequence ID" value="NZ_BAAAHT010000002.1"/>
</dbReference>
<dbReference type="NCBIfam" id="NF002959">
    <property type="entry name" value="PRK03624.1"/>
    <property type="match status" value="1"/>
</dbReference>
<dbReference type="PROSITE" id="PS51186">
    <property type="entry name" value="GNAT"/>
    <property type="match status" value="1"/>
</dbReference>
<evidence type="ECO:0000256" key="1">
    <source>
        <dbReference type="ARBA" id="ARBA00022679"/>
    </source>
</evidence>
<evidence type="ECO:0000313" key="5">
    <source>
        <dbReference type="Proteomes" id="UP000776164"/>
    </source>
</evidence>
<keyword evidence="2" id="KW-0012">Acyltransferase</keyword>
<dbReference type="EMBL" id="JAFBBU010000001">
    <property type="protein sequence ID" value="MBM7472771.1"/>
    <property type="molecule type" value="Genomic_DNA"/>
</dbReference>
<dbReference type="PANTHER" id="PTHR43877:SF2">
    <property type="entry name" value="AMINOALKYLPHOSPHONATE N-ACETYLTRANSFERASE-RELATED"/>
    <property type="match status" value="1"/>
</dbReference>
<dbReference type="InterPro" id="IPR000182">
    <property type="entry name" value="GNAT_dom"/>
</dbReference>
<dbReference type="Pfam" id="PF00583">
    <property type="entry name" value="Acetyltransf_1"/>
    <property type="match status" value="1"/>
</dbReference>
<proteinExistence type="predicted"/>
<feature type="domain" description="N-acetyltransferase" evidence="3">
    <location>
        <begin position="1"/>
        <end position="136"/>
    </location>
</feature>
<dbReference type="InterPro" id="IPR050832">
    <property type="entry name" value="Bact_Acetyltransf"/>
</dbReference>
<dbReference type="SUPFAM" id="SSF55729">
    <property type="entry name" value="Acyl-CoA N-acyltransferases (Nat)"/>
    <property type="match status" value="1"/>
</dbReference>
<keyword evidence="1" id="KW-0808">Transferase</keyword>
<evidence type="ECO:0000259" key="3">
    <source>
        <dbReference type="PROSITE" id="PS51186"/>
    </source>
</evidence>
<evidence type="ECO:0000313" key="4">
    <source>
        <dbReference type="EMBL" id="MBM7472771.1"/>
    </source>
</evidence>
<dbReference type="CDD" id="cd04301">
    <property type="entry name" value="NAT_SF"/>
    <property type="match status" value="1"/>
</dbReference>
<dbReference type="Proteomes" id="UP000776164">
    <property type="component" value="Unassembled WGS sequence"/>
</dbReference>
<gene>
    <name evidence="4" type="ORF">JOE66_002405</name>
</gene>
<dbReference type="InterPro" id="IPR016181">
    <property type="entry name" value="Acyl_CoA_acyltransferase"/>
</dbReference>
<evidence type="ECO:0000256" key="2">
    <source>
        <dbReference type="ARBA" id="ARBA00023315"/>
    </source>
</evidence>